<organism evidence="1 2">
    <name type="scientific">Rubripirellula obstinata</name>
    <dbReference type="NCBI Taxonomy" id="406547"/>
    <lineage>
        <taxon>Bacteria</taxon>
        <taxon>Pseudomonadati</taxon>
        <taxon>Planctomycetota</taxon>
        <taxon>Planctomycetia</taxon>
        <taxon>Pirellulales</taxon>
        <taxon>Pirellulaceae</taxon>
        <taxon>Rubripirellula</taxon>
    </lineage>
</organism>
<evidence type="ECO:0000313" key="2">
    <source>
        <dbReference type="Proteomes" id="UP000322699"/>
    </source>
</evidence>
<name>A0A5B1CE28_9BACT</name>
<comment type="caution">
    <text evidence="1">The sequence shown here is derived from an EMBL/GenBank/DDBJ whole genome shotgun (WGS) entry which is preliminary data.</text>
</comment>
<keyword evidence="2" id="KW-1185">Reference proteome</keyword>
<dbReference type="Proteomes" id="UP000322699">
    <property type="component" value="Unassembled WGS sequence"/>
</dbReference>
<protein>
    <submittedName>
        <fullName evidence="1">Uncharacterized protein</fullName>
    </submittedName>
</protein>
<reference evidence="1 2" key="1">
    <citation type="submission" date="2019-08" db="EMBL/GenBank/DDBJ databases">
        <title>Deep-cultivation of Planctomycetes and their phenomic and genomic characterization uncovers novel biology.</title>
        <authorList>
            <person name="Wiegand S."/>
            <person name="Jogler M."/>
            <person name="Boedeker C."/>
            <person name="Pinto D."/>
            <person name="Vollmers J."/>
            <person name="Rivas-Marin E."/>
            <person name="Kohn T."/>
            <person name="Peeters S.H."/>
            <person name="Heuer A."/>
            <person name="Rast P."/>
            <person name="Oberbeckmann S."/>
            <person name="Bunk B."/>
            <person name="Jeske O."/>
            <person name="Meyerdierks A."/>
            <person name="Storesund J.E."/>
            <person name="Kallscheuer N."/>
            <person name="Luecker S."/>
            <person name="Lage O.M."/>
            <person name="Pohl T."/>
            <person name="Merkel B.J."/>
            <person name="Hornburger P."/>
            <person name="Mueller R.-W."/>
            <person name="Bruemmer F."/>
            <person name="Labrenz M."/>
            <person name="Spormann A.M."/>
            <person name="Op Den Camp H."/>
            <person name="Overmann J."/>
            <person name="Amann R."/>
            <person name="Jetten M.S.M."/>
            <person name="Mascher T."/>
            <person name="Medema M.H."/>
            <person name="Devos D.P."/>
            <person name="Kaster A.-K."/>
            <person name="Ovreas L."/>
            <person name="Rohde M."/>
            <person name="Galperin M.Y."/>
            <person name="Jogler C."/>
        </authorList>
    </citation>
    <scope>NUCLEOTIDE SEQUENCE [LARGE SCALE GENOMIC DNA]</scope>
    <source>
        <strain evidence="1 2">LF1</strain>
    </source>
</reference>
<dbReference type="AlphaFoldDB" id="A0A5B1CE28"/>
<proteinExistence type="predicted"/>
<sequence length="273" mass="28343">MPTRLNSPGPIYGVGLSPLPKVAGNVVPMSLSKHVDRRRGPTARCRWRSHRCLDTGCLIGPEGRKPFAGGAATGLPLLVADSPGGTTAWCACSVQPVLSTTRGICGMDARRLSALRACLLFVVPTGGFATGKGLPPLRGLERRPGPEGRKLGAGGAATGVLILVADRPRGPTTRCRWRSHRYPRYSLSIVPGGTTAWCACSVQPVLSTTRDICGMDARRLSALRACSVFVVPTGGFATGKGLPPLRGLGRRPGPEGRQLGAGGAATGVLILVV</sequence>
<evidence type="ECO:0000313" key="1">
    <source>
        <dbReference type="EMBL" id="KAA1258462.1"/>
    </source>
</evidence>
<dbReference type="EMBL" id="VRLW01000001">
    <property type="protein sequence ID" value="KAA1258462.1"/>
    <property type="molecule type" value="Genomic_DNA"/>
</dbReference>
<gene>
    <name evidence="1" type="ORF">LF1_09820</name>
</gene>
<accession>A0A5B1CE28</accession>